<accession>A0A023G7V1</accession>
<protein>
    <submittedName>
        <fullName evidence="1">Putative lipocal-1 1</fullName>
    </submittedName>
</protein>
<dbReference type="GO" id="GO:0043176">
    <property type="term" value="F:amine binding"/>
    <property type="evidence" value="ECO:0007669"/>
    <property type="project" value="InterPro"/>
</dbReference>
<name>A0A023G7V1_AMBTT</name>
<organism evidence="1">
    <name type="scientific">Amblyomma triste</name>
    <name type="common">Neotropical tick</name>
    <dbReference type="NCBI Taxonomy" id="251400"/>
    <lineage>
        <taxon>Eukaryota</taxon>
        <taxon>Metazoa</taxon>
        <taxon>Ecdysozoa</taxon>
        <taxon>Arthropoda</taxon>
        <taxon>Chelicerata</taxon>
        <taxon>Arachnida</taxon>
        <taxon>Acari</taxon>
        <taxon>Parasitiformes</taxon>
        <taxon>Ixodida</taxon>
        <taxon>Ixodoidea</taxon>
        <taxon>Ixodidae</taxon>
        <taxon>Amblyomminae</taxon>
        <taxon>Amblyomma</taxon>
    </lineage>
</organism>
<dbReference type="PRINTS" id="PR01220">
    <property type="entry name" value="HISBINDING"/>
</dbReference>
<proteinExistence type="evidence at transcript level"/>
<dbReference type="EMBL" id="GBBM01005531">
    <property type="protein sequence ID" value="JAC29887.1"/>
    <property type="molecule type" value="mRNA"/>
</dbReference>
<dbReference type="Pfam" id="PF02098">
    <property type="entry name" value="His_binding"/>
    <property type="match status" value="1"/>
</dbReference>
<dbReference type="GO" id="GO:0030682">
    <property type="term" value="P:symbiont-mediated perturbation of host defenses"/>
    <property type="evidence" value="ECO:0007669"/>
    <property type="project" value="InterPro"/>
</dbReference>
<evidence type="ECO:0000313" key="1">
    <source>
        <dbReference type="EMBL" id="JAC29887.1"/>
    </source>
</evidence>
<reference evidence="1" key="1">
    <citation type="submission" date="2014-03" db="EMBL/GenBank/DDBJ databases">
        <title>The sialotranscriptome of Amblyomma triste, Amblyomma parvum and Amblyomma cajennense ticks, uncovered by 454-based RNA-seq.</title>
        <authorList>
            <person name="Garcia G.R."/>
            <person name="Gardinassi L.G."/>
            <person name="Ribeiro J.M."/>
            <person name="Anatriello E."/>
            <person name="Ferreira B.R."/>
            <person name="Moreira H.N."/>
            <person name="Mafra C."/>
            <person name="Olegario M.M."/>
            <person name="Szabo P.J."/>
            <person name="Miranda-Santos I.K."/>
            <person name="Maruyama S.R."/>
        </authorList>
    </citation>
    <scope>NUCLEOTIDE SEQUENCE</scope>
    <source>
        <strain evidence="1">Mato Grasso do Sul</strain>
        <tissue evidence="1">Salivary glands</tissue>
    </source>
</reference>
<dbReference type="Gene3D" id="2.40.128.20">
    <property type="match status" value="1"/>
</dbReference>
<sequence length="233" mass="26790">MVSPEFKYYNVSRKQYVSPLFDLISNEKIPLILLVAFLAPVFFLPCAATESTTPIWANETRLGKYQDAWNILNQTDVYYLVKSTFNTADYLWGQNFTCVNVRHTYLDQKMVVSNFSFQNASSNGKRFSLDLRTMPLCTYNYTQQNAIQYELHNCSLLNDTVIFTDGESCNLFSIPYENGGMGCELWVREEYLRNGTTPKCCYFLFDLLCAEKGSYEISNKDCDSVQNSVTEIS</sequence>
<dbReference type="SUPFAM" id="SSF50814">
    <property type="entry name" value="Lipocalins"/>
    <property type="match status" value="1"/>
</dbReference>
<dbReference type="InterPro" id="IPR012674">
    <property type="entry name" value="Calycin"/>
</dbReference>
<dbReference type="InterPro" id="IPR002970">
    <property type="entry name" value="Tick_his-bd"/>
</dbReference>
<dbReference type="AlphaFoldDB" id="A0A023G7V1"/>